<comment type="caution">
    <text evidence="7">The sequence shown here is derived from an EMBL/GenBank/DDBJ whole genome shotgun (WGS) entry which is preliminary data.</text>
</comment>
<dbReference type="PANTHER" id="PTHR10543">
    <property type="entry name" value="BETA-CAROTENE DIOXYGENASE"/>
    <property type="match status" value="1"/>
</dbReference>
<comment type="similarity">
    <text evidence="1">Belongs to the carotenoid oxygenase family.</text>
</comment>
<evidence type="ECO:0000313" key="7">
    <source>
        <dbReference type="EMBL" id="EXJ71811.1"/>
    </source>
</evidence>
<dbReference type="GO" id="GO:0016121">
    <property type="term" value="P:carotene catabolic process"/>
    <property type="evidence" value="ECO:0007669"/>
    <property type="project" value="TreeGrafter"/>
</dbReference>
<organism evidence="7 8">
    <name type="scientific">Cladophialophora psammophila CBS 110553</name>
    <dbReference type="NCBI Taxonomy" id="1182543"/>
    <lineage>
        <taxon>Eukaryota</taxon>
        <taxon>Fungi</taxon>
        <taxon>Dikarya</taxon>
        <taxon>Ascomycota</taxon>
        <taxon>Pezizomycotina</taxon>
        <taxon>Eurotiomycetes</taxon>
        <taxon>Chaetothyriomycetidae</taxon>
        <taxon>Chaetothyriales</taxon>
        <taxon>Herpotrichiellaceae</taxon>
        <taxon>Cladophialophora</taxon>
    </lineage>
</organism>
<evidence type="ECO:0008006" key="9">
    <source>
        <dbReference type="Google" id="ProtNLM"/>
    </source>
</evidence>
<protein>
    <recommendedName>
        <fullName evidence="9">Lignostilbene-alpha,beta-dioxygenase isozyme III</fullName>
    </recommendedName>
</protein>
<keyword evidence="2 5" id="KW-0479">Metal-binding</keyword>
<evidence type="ECO:0000256" key="6">
    <source>
        <dbReference type="SAM" id="MobiDB-lite"/>
    </source>
</evidence>
<keyword evidence="4 5" id="KW-0408">Iron</keyword>
<proteinExistence type="inferred from homology"/>
<name>W9X4E9_9EURO</name>
<keyword evidence="8" id="KW-1185">Reference proteome</keyword>
<evidence type="ECO:0000256" key="2">
    <source>
        <dbReference type="ARBA" id="ARBA00022723"/>
    </source>
</evidence>
<evidence type="ECO:0000256" key="3">
    <source>
        <dbReference type="ARBA" id="ARBA00023002"/>
    </source>
</evidence>
<feature type="compositionally biased region" description="Polar residues" evidence="6">
    <location>
        <begin position="530"/>
        <end position="539"/>
    </location>
</feature>
<feature type="region of interest" description="Disordered" evidence="6">
    <location>
        <begin position="507"/>
        <end position="539"/>
    </location>
</feature>
<feature type="binding site" evidence="5">
    <location>
        <position position="245"/>
    </location>
    <ligand>
        <name>Fe cation</name>
        <dbReference type="ChEBI" id="CHEBI:24875"/>
        <note>catalytic</note>
    </ligand>
</feature>
<dbReference type="GO" id="GO:0046872">
    <property type="term" value="F:metal ion binding"/>
    <property type="evidence" value="ECO:0007669"/>
    <property type="project" value="UniProtKB-KW"/>
</dbReference>
<sequence>MTTLGSEVVQTALRVSSKKSQDEPRFGLTSPWEHYYHPIETAAQGRFECELDEMVVFGDIPTEISGTWYRMLIDPHFCPKVGTPFVDGDGHVCAFRIQDGKVSMKIKYVHTERWLLERKYGRRLFGRYRNPYDIHPCVRLANDTTGNTNIIYWGGNVLALAERGLPYALDPDTLETRGADPYGGQVAAKTFAAHPKVDPHKNELVTWSYSAKGLSTPDICTYSVDPNGRISNEHWFKQDKPGWPHDGWITDNWIILSNMPFGVNSEEAMKAGGDYWRFIPDQPSEFLVTPRNADAPSHPGWKPGEFRKHTAPHGLIIHTGNAWEEEGGTLKLESHFVSFNVFAFFNPKNYEGPKGKPSGDWLRWTMDLSKPDGTPLPPAETLLEGIFDFPIFDERMTGRNTKIVYLGGMMAPTGERPNFNAIIKLNTETGEKFTFYAPGDGSVAEPAYIPRSPDCEEGDGWVIFYTERESSHKGELIILDCKDFSKPIAIAQLPFLMRNQVHGNWVPNPHPEKPLPMLTGPVREDVTPSEKYSQLTKLP</sequence>
<dbReference type="EMBL" id="AMGX01000007">
    <property type="protein sequence ID" value="EXJ71811.1"/>
    <property type="molecule type" value="Genomic_DNA"/>
</dbReference>
<keyword evidence="3" id="KW-0560">Oxidoreductase</keyword>
<dbReference type="PANTHER" id="PTHR10543:SF89">
    <property type="entry name" value="CAROTENOID 9,10(9',10')-CLEAVAGE DIOXYGENASE 1"/>
    <property type="match status" value="1"/>
</dbReference>
<dbReference type="Pfam" id="PF03055">
    <property type="entry name" value="RPE65"/>
    <property type="match status" value="1"/>
</dbReference>
<comment type="cofactor">
    <cofactor evidence="5">
        <name>Fe(2+)</name>
        <dbReference type="ChEBI" id="CHEBI:29033"/>
    </cofactor>
    <text evidence="5">Binds 1 Fe(2+) ion per subunit.</text>
</comment>
<evidence type="ECO:0000256" key="1">
    <source>
        <dbReference type="ARBA" id="ARBA00006787"/>
    </source>
</evidence>
<evidence type="ECO:0000313" key="8">
    <source>
        <dbReference type="Proteomes" id="UP000019471"/>
    </source>
</evidence>
<dbReference type="RefSeq" id="XP_007744410.1">
    <property type="nucleotide sequence ID" value="XM_007746220.1"/>
</dbReference>
<dbReference type="HOGENOM" id="CLU_016472_6_2_1"/>
<dbReference type="GO" id="GO:0010436">
    <property type="term" value="F:carotenoid dioxygenase activity"/>
    <property type="evidence" value="ECO:0007669"/>
    <property type="project" value="TreeGrafter"/>
</dbReference>
<dbReference type="eggNOG" id="KOG1285">
    <property type="taxonomic scope" value="Eukaryota"/>
</dbReference>
<feature type="binding site" evidence="5">
    <location>
        <position position="194"/>
    </location>
    <ligand>
        <name>Fe cation</name>
        <dbReference type="ChEBI" id="CHEBI:24875"/>
        <note>catalytic</note>
    </ligand>
</feature>
<dbReference type="AlphaFoldDB" id="W9X4E9"/>
<dbReference type="GeneID" id="19190337"/>
<feature type="binding site" evidence="5">
    <location>
        <position position="318"/>
    </location>
    <ligand>
        <name>Fe cation</name>
        <dbReference type="ChEBI" id="CHEBI:24875"/>
        <note>catalytic</note>
    </ligand>
</feature>
<evidence type="ECO:0000256" key="5">
    <source>
        <dbReference type="PIRSR" id="PIRSR604294-1"/>
    </source>
</evidence>
<reference evidence="7 8" key="1">
    <citation type="submission" date="2013-03" db="EMBL/GenBank/DDBJ databases">
        <title>The Genome Sequence of Cladophialophora psammophila CBS 110553.</title>
        <authorList>
            <consortium name="The Broad Institute Genomics Platform"/>
            <person name="Cuomo C."/>
            <person name="de Hoog S."/>
            <person name="Gorbushina A."/>
            <person name="Walker B."/>
            <person name="Young S.K."/>
            <person name="Zeng Q."/>
            <person name="Gargeya S."/>
            <person name="Fitzgerald M."/>
            <person name="Haas B."/>
            <person name="Abouelleil A."/>
            <person name="Allen A.W."/>
            <person name="Alvarado L."/>
            <person name="Arachchi H.M."/>
            <person name="Berlin A.M."/>
            <person name="Chapman S.B."/>
            <person name="Gainer-Dewar J."/>
            <person name="Goldberg J."/>
            <person name="Griggs A."/>
            <person name="Gujja S."/>
            <person name="Hansen M."/>
            <person name="Howarth C."/>
            <person name="Imamovic A."/>
            <person name="Ireland A."/>
            <person name="Larimer J."/>
            <person name="McCowan C."/>
            <person name="Murphy C."/>
            <person name="Pearson M."/>
            <person name="Poon T.W."/>
            <person name="Priest M."/>
            <person name="Roberts A."/>
            <person name="Saif S."/>
            <person name="Shea T."/>
            <person name="Sisk P."/>
            <person name="Sykes S."/>
            <person name="Wortman J."/>
            <person name="Nusbaum C."/>
            <person name="Birren B."/>
        </authorList>
    </citation>
    <scope>NUCLEOTIDE SEQUENCE [LARGE SCALE GENOMIC DNA]</scope>
    <source>
        <strain evidence="7 8">CBS 110553</strain>
    </source>
</reference>
<feature type="binding site" evidence="5">
    <location>
        <position position="502"/>
    </location>
    <ligand>
        <name>Fe cation</name>
        <dbReference type="ChEBI" id="CHEBI:24875"/>
        <note>catalytic</note>
    </ligand>
</feature>
<accession>W9X4E9</accession>
<evidence type="ECO:0000256" key="4">
    <source>
        <dbReference type="ARBA" id="ARBA00023004"/>
    </source>
</evidence>
<dbReference type="STRING" id="1182543.W9X4E9"/>
<dbReference type="OrthoDB" id="1069523at2759"/>
<gene>
    <name evidence="7" type="ORF">A1O5_05621</name>
</gene>
<dbReference type="Proteomes" id="UP000019471">
    <property type="component" value="Unassembled WGS sequence"/>
</dbReference>
<dbReference type="InterPro" id="IPR004294">
    <property type="entry name" value="Carotenoid_Oase"/>
</dbReference>